<feature type="compositionally biased region" description="Polar residues" evidence="8">
    <location>
        <begin position="444"/>
        <end position="454"/>
    </location>
</feature>
<dbReference type="RefSeq" id="XP_012337097.1">
    <property type="nucleotide sequence ID" value="XM_012481674.1"/>
</dbReference>
<evidence type="ECO:0000313" key="13">
    <source>
        <dbReference type="Proteomes" id="UP000054561"/>
    </source>
</evidence>
<feature type="domain" description="VWFA" evidence="11">
    <location>
        <begin position="44"/>
        <end position="230"/>
    </location>
</feature>
<dbReference type="InterPro" id="IPR002035">
    <property type="entry name" value="VWF_A"/>
</dbReference>
<dbReference type="Pfam" id="PF00092">
    <property type="entry name" value="VWA"/>
    <property type="match status" value="1"/>
</dbReference>
<dbReference type="PROSITE" id="PS50092">
    <property type="entry name" value="TSP1"/>
    <property type="match status" value="1"/>
</dbReference>
<accession>A0A0D9QGZ9</accession>
<feature type="compositionally biased region" description="Basic and acidic residues" evidence="8">
    <location>
        <begin position="455"/>
        <end position="468"/>
    </location>
</feature>
<dbReference type="SMART" id="SM00327">
    <property type="entry name" value="VWA"/>
    <property type="match status" value="1"/>
</dbReference>
<dbReference type="Pfam" id="PF00090">
    <property type="entry name" value="TSP_1"/>
    <property type="match status" value="1"/>
</dbReference>
<keyword evidence="4 9" id="KW-0812">Transmembrane</keyword>
<feature type="compositionally biased region" description="Basic and acidic residues" evidence="8">
    <location>
        <begin position="302"/>
        <end position="322"/>
    </location>
</feature>
<evidence type="ECO:0000256" key="4">
    <source>
        <dbReference type="ARBA" id="ARBA00022692"/>
    </source>
</evidence>
<gene>
    <name evidence="12" type="ORF">AK88_04064</name>
</gene>
<feature type="compositionally biased region" description="Basic and acidic residues" evidence="8">
    <location>
        <begin position="555"/>
        <end position="570"/>
    </location>
</feature>
<dbReference type="AlphaFoldDB" id="A0A0D9QGZ9"/>
<dbReference type="Gene3D" id="3.40.50.410">
    <property type="entry name" value="von Willebrand factor, type A domain"/>
    <property type="match status" value="1"/>
</dbReference>
<keyword evidence="6 9" id="KW-1133">Transmembrane helix</keyword>
<evidence type="ECO:0000313" key="12">
    <source>
        <dbReference type="EMBL" id="KJP86345.1"/>
    </source>
</evidence>
<evidence type="ECO:0000256" key="5">
    <source>
        <dbReference type="ARBA" id="ARBA00022729"/>
    </source>
</evidence>
<dbReference type="InterPro" id="IPR036383">
    <property type="entry name" value="TSP1_rpt_sf"/>
</dbReference>
<dbReference type="SUPFAM" id="SSF82895">
    <property type="entry name" value="TSP-1 type 1 repeat"/>
    <property type="match status" value="1"/>
</dbReference>
<dbReference type="InterPro" id="IPR000884">
    <property type="entry name" value="TSP1_rpt"/>
</dbReference>
<dbReference type="Proteomes" id="UP000054561">
    <property type="component" value="Unassembled WGS sequence"/>
</dbReference>
<dbReference type="Gene3D" id="2.20.100.10">
    <property type="entry name" value="Thrombospondin type-1 (TSP1) repeat"/>
    <property type="match status" value="1"/>
</dbReference>
<feature type="compositionally biased region" description="Polar residues" evidence="8">
    <location>
        <begin position="478"/>
        <end position="490"/>
    </location>
</feature>
<comment type="subcellular location">
    <subcellularLocation>
        <location evidence="2">Cell membrane</location>
    </subcellularLocation>
    <subcellularLocation>
        <location evidence="1">Membrane</location>
        <topology evidence="1">Single-pass membrane protein</topology>
    </subcellularLocation>
</comment>
<dbReference type="SUPFAM" id="SSF53300">
    <property type="entry name" value="vWA-like"/>
    <property type="match status" value="1"/>
</dbReference>
<feature type="chain" id="PRO_5002343482" description="VWFA domain-containing protein" evidence="10">
    <location>
        <begin position="25"/>
        <end position="570"/>
    </location>
</feature>
<protein>
    <recommendedName>
        <fullName evidence="11">VWFA domain-containing protein</fullName>
    </recommendedName>
</protein>
<evidence type="ECO:0000259" key="11">
    <source>
        <dbReference type="PROSITE" id="PS50234"/>
    </source>
</evidence>
<feature type="transmembrane region" description="Helical" evidence="9">
    <location>
        <begin position="508"/>
        <end position="529"/>
    </location>
</feature>
<reference evidence="12 13" key="1">
    <citation type="submission" date="2014-03" db="EMBL/GenBank/DDBJ databases">
        <title>The Genome Sequence of Plasmodium fragile nilgiri.</title>
        <authorList>
            <consortium name="The Broad Institute Genomics Platform"/>
            <consortium name="The Broad Institute Genome Sequencing Center for Infectious Disease"/>
            <person name="Neafsey D."/>
            <person name="Duraisingh M."/>
            <person name="Young S.K."/>
            <person name="Zeng Q."/>
            <person name="Gargeya S."/>
            <person name="Abouelleil A."/>
            <person name="Alvarado L."/>
            <person name="Chapman S.B."/>
            <person name="Gainer-Dewar J."/>
            <person name="Goldberg J."/>
            <person name="Griggs A."/>
            <person name="Gujja S."/>
            <person name="Hansen M."/>
            <person name="Howarth C."/>
            <person name="Imamovic A."/>
            <person name="Larimer J."/>
            <person name="Pearson M."/>
            <person name="Poon T.W."/>
            <person name="Priest M."/>
            <person name="Roberts A."/>
            <person name="Saif S."/>
            <person name="Shea T."/>
            <person name="Sykes S."/>
            <person name="Wortman J."/>
            <person name="Nusbaum C."/>
            <person name="Birren B."/>
        </authorList>
    </citation>
    <scope>NUCLEOTIDE SEQUENCE [LARGE SCALE GENOMIC DNA]</scope>
    <source>
        <strain evidence="13">nilgiri</strain>
    </source>
</reference>
<keyword evidence="3" id="KW-1003">Cell membrane</keyword>
<dbReference type="PROSITE" id="PS50234">
    <property type="entry name" value="VWFA"/>
    <property type="match status" value="1"/>
</dbReference>
<dbReference type="SMART" id="SM00209">
    <property type="entry name" value="TSP1"/>
    <property type="match status" value="1"/>
</dbReference>
<feature type="signal peptide" evidence="10">
    <location>
        <begin position="1"/>
        <end position="24"/>
    </location>
</feature>
<feature type="region of interest" description="Disordered" evidence="8">
    <location>
        <begin position="284"/>
        <end position="506"/>
    </location>
</feature>
<organism evidence="12 13">
    <name type="scientific">Plasmodium fragile</name>
    <dbReference type="NCBI Taxonomy" id="5857"/>
    <lineage>
        <taxon>Eukaryota</taxon>
        <taxon>Sar</taxon>
        <taxon>Alveolata</taxon>
        <taxon>Apicomplexa</taxon>
        <taxon>Aconoidasida</taxon>
        <taxon>Haemosporida</taxon>
        <taxon>Plasmodiidae</taxon>
        <taxon>Plasmodium</taxon>
        <taxon>Plasmodium (Plasmodium)</taxon>
    </lineage>
</organism>
<feature type="compositionally biased region" description="Pro residues" evidence="8">
    <location>
        <begin position="285"/>
        <end position="297"/>
    </location>
</feature>
<evidence type="ECO:0000256" key="1">
    <source>
        <dbReference type="ARBA" id="ARBA00004167"/>
    </source>
</evidence>
<evidence type="ECO:0000256" key="3">
    <source>
        <dbReference type="ARBA" id="ARBA00022475"/>
    </source>
</evidence>
<name>A0A0D9QGZ9_PLAFR</name>
<dbReference type="VEuPathDB" id="PlasmoDB:AK88_04064"/>
<evidence type="ECO:0000256" key="8">
    <source>
        <dbReference type="SAM" id="MobiDB-lite"/>
    </source>
</evidence>
<dbReference type="PANTHER" id="PTHR16059">
    <property type="entry name" value="ANTHRAX TOXIN RECEPTOR"/>
    <property type="match status" value="1"/>
</dbReference>
<dbReference type="OrthoDB" id="372508at2759"/>
<dbReference type="InterPro" id="IPR036465">
    <property type="entry name" value="vWFA_dom_sf"/>
</dbReference>
<dbReference type="GeneID" id="24269378"/>
<dbReference type="CDD" id="cd01471">
    <property type="entry name" value="vWA_micronemal_protein"/>
    <property type="match status" value="1"/>
</dbReference>
<dbReference type="OMA" id="PEDNDWN"/>
<keyword evidence="5 10" id="KW-0732">Signal</keyword>
<proteinExistence type="predicted"/>
<feature type="compositionally biased region" description="Low complexity" evidence="8">
    <location>
        <begin position="382"/>
        <end position="400"/>
    </location>
</feature>
<evidence type="ECO:0000256" key="6">
    <source>
        <dbReference type="ARBA" id="ARBA00022989"/>
    </source>
</evidence>
<sequence length="570" mass="63027">MKLLQNKSYLLVVFLLYVSIFARGDQNIVDEVKYHEEVCNESVDLYLLIDGSGSIGYPNWITKVIPMISGLIGNLNLSRDAINLYISLFANHTTELIRLGSGPSIDKKLALKTVNELRKVYIPYGSTNMSSALGEVDMHLKDRVNRPNAIQLVILMTDGVPNNRYRALELSKILKDKKVKLAVIGIGQGINHQYNKLIAGCRPREKNCKFYSYADWNEAVALIKPFISKVCTEVERVAKCGPWDPWTPCSVTCGKGTHSRSRQMLHEGCTTHMVKECEEEECPVEPEPIPVPAPVPAVPEDVNPRNTDDDDDHHPNFNKELDVPDVDDDVPPENDGSDGNPVEESYFPPGDDSVPEDSNVFPLPPSVPEGSNGEFPTDVENNPDNTYNPDNLDNPNNPDEVPMEPEVPEDNNINEPEHVDSNGYGISEKVIPKPIDNEKDISNKNKTVHPNRSNQPHDRYARPHKNTEENNNNNNVNSDIPNTPIPSSEYEQPEDKGKKSSSNNGYKIAGGVIAGLALVSCVGFAYNFVASGGAAGMAGEPAPFDEAMAEDDKDVAEADQFKLPEDNDWN</sequence>
<keyword evidence="7 9" id="KW-0472">Membrane</keyword>
<feature type="region of interest" description="Disordered" evidence="8">
    <location>
        <begin position="535"/>
        <end position="570"/>
    </location>
</feature>
<feature type="compositionally biased region" description="Acidic residues" evidence="8">
    <location>
        <begin position="323"/>
        <end position="336"/>
    </location>
</feature>
<evidence type="ECO:0000256" key="7">
    <source>
        <dbReference type="ARBA" id="ARBA00023136"/>
    </source>
</evidence>
<evidence type="ECO:0000256" key="10">
    <source>
        <dbReference type="SAM" id="SignalP"/>
    </source>
</evidence>
<keyword evidence="13" id="KW-1185">Reference proteome</keyword>
<evidence type="ECO:0000256" key="2">
    <source>
        <dbReference type="ARBA" id="ARBA00004236"/>
    </source>
</evidence>
<dbReference type="GO" id="GO:0005886">
    <property type="term" value="C:plasma membrane"/>
    <property type="evidence" value="ECO:0007669"/>
    <property type="project" value="UniProtKB-SubCell"/>
</dbReference>
<dbReference type="PANTHER" id="PTHR16059:SF25">
    <property type="entry name" value="LYSOZYME"/>
    <property type="match status" value="1"/>
</dbReference>
<dbReference type="EMBL" id="KQ001696">
    <property type="protein sequence ID" value="KJP86345.1"/>
    <property type="molecule type" value="Genomic_DNA"/>
</dbReference>
<evidence type="ECO:0000256" key="9">
    <source>
        <dbReference type="SAM" id="Phobius"/>
    </source>
</evidence>